<accession>A0A6L3VHL0</accession>
<gene>
    <name evidence="2" type="ORF">F9B16_36895</name>
</gene>
<dbReference type="EMBL" id="WBMR01000165">
    <property type="protein sequence ID" value="KAB2369557.1"/>
    <property type="molecule type" value="Genomic_DNA"/>
</dbReference>
<evidence type="ECO:0000256" key="1">
    <source>
        <dbReference type="SAM" id="MobiDB-lite"/>
    </source>
</evidence>
<dbReference type="OrthoDB" id="3483150at2"/>
<proteinExistence type="predicted"/>
<keyword evidence="3" id="KW-1185">Reference proteome</keyword>
<comment type="caution">
    <text evidence="2">The sequence shown here is derived from an EMBL/GenBank/DDBJ whole genome shotgun (WGS) entry which is preliminary data.</text>
</comment>
<sequence length="95" mass="9616">MKSFSYTELDKLAGEVLPERAVLSTLLVGGGSDNDNENLNFNHGGGHDGGTTAVVPNCQSNINHSQGGLIGALGLSSENPNSSFTCAGSSVVSGH</sequence>
<protein>
    <submittedName>
        <fullName evidence="2">Uncharacterized protein</fullName>
    </submittedName>
</protein>
<evidence type="ECO:0000313" key="3">
    <source>
        <dbReference type="Proteomes" id="UP000483004"/>
    </source>
</evidence>
<feature type="region of interest" description="Disordered" evidence="1">
    <location>
        <begin position="32"/>
        <end position="52"/>
    </location>
</feature>
<organism evidence="2 3">
    <name type="scientific">Actinomadura montaniterrae</name>
    <dbReference type="NCBI Taxonomy" id="1803903"/>
    <lineage>
        <taxon>Bacteria</taxon>
        <taxon>Bacillati</taxon>
        <taxon>Actinomycetota</taxon>
        <taxon>Actinomycetes</taxon>
        <taxon>Streptosporangiales</taxon>
        <taxon>Thermomonosporaceae</taxon>
        <taxon>Actinomadura</taxon>
    </lineage>
</organism>
<dbReference type="Proteomes" id="UP000483004">
    <property type="component" value="Unassembled WGS sequence"/>
</dbReference>
<evidence type="ECO:0000313" key="2">
    <source>
        <dbReference type="EMBL" id="KAB2369557.1"/>
    </source>
</evidence>
<name>A0A6L3VHL0_9ACTN</name>
<reference evidence="2 3" key="1">
    <citation type="submission" date="2019-09" db="EMBL/GenBank/DDBJ databases">
        <title>Actinomadura physcomitrii sp. nov., a novel actinomycete isolated from moss [Physcomitrium sphaericum (Ludw) Fuernr].</title>
        <authorList>
            <person name="Liu C."/>
            <person name="Zhuang X."/>
        </authorList>
    </citation>
    <scope>NUCLEOTIDE SEQUENCE [LARGE SCALE GENOMIC DNA]</scope>
    <source>
        <strain evidence="2 3">CYP1-1B</strain>
    </source>
</reference>
<dbReference type="AlphaFoldDB" id="A0A6L3VHL0"/>
<dbReference type="RefSeq" id="WP_151544861.1">
    <property type="nucleotide sequence ID" value="NZ_WBMR01000165.1"/>
</dbReference>